<comment type="caution">
    <text evidence="2">The sequence shown here is derived from an EMBL/GenBank/DDBJ whole genome shotgun (WGS) entry which is preliminary data.</text>
</comment>
<feature type="non-terminal residue" evidence="2">
    <location>
        <position position="1"/>
    </location>
</feature>
<gene>
    <name evidence="2" type="ORF">PMAYCL1PPCAC_29928</name>
</gene>
<feature type="chain" id="PRO_5042910041" evidence="1">
    <location>
        <begin position="27"/>
        <end position="86"/>
    </location>
</feature>
<organism evidence="2 3">
    <name type="scientific">Pristionchus mayeri</name>
    <dbReference type="NCBI Taxonomy" id="1317129"/>
    <lineage>
        <taxon>Eukaryota</taxon>
        <taxon>Metazoa</taxon>
        <taxon>Ecdysozoa</taxon>
        <taxon>Nematoda</taxon>
        <taxon>Chromadorea</taxon>
        <taxon>Rhabditida</taxon>
        <taxon>Rhabditina</taxon>
        <taxon>Diplogasteromorpha</taxon>
        <taxon>Diplogasteroidea</taxon>
        <taxon>Neodiplogasteridae</taxon>
        <taxon>Pristionchus</taxon>
    </lineage>
</organism>
<protein>
    <submittedName>
        <fullName evidence="2">Uncharacterized protein</fullName>
    </submittedName>
</protein>
<proteinExistence type="predicted"/>
<evidence type="ECO:0000313" key="3">
    <source>
        <dbReference type="Proteomes" id="UP001328107"/>
    </source>
</evidence>
<accession>A0AAN5DA53</accession>
<evidence type="ECO:0000313" key="2">
    <source>
        <dbReference type="EMBL" id="GMR59733.1"/>
    </source>
</evidence>
<sequence length="86" mass="9687">SLLQMPRLSFFLFSVLLLSSFSSALSSVLRLDIGERTAKPFHNLDATEMMQDDSGPRVISSPFVSPLLAAWARPRRIAFKRYQGEN</sequence>
<feature type="non-terminal residue" evidence="2">
    <location>
        <position position="86"/>
    </location>
</feature>
<feature type="signal peptide" evidence="1">
    <location>
        <begin position="1"/>
        <end position="26"/>
    </location>
</feature>
<dbReference type="EMBL" id="BTRK01000006">
    <property type="protein sequence ID" value="GMR59733.1"/>
    <property type="molecule type" value="Genomic_DNA"/>
</dbReference>
<name>A0AAN5DA53_9BILA</name>
<reference evidence="3" key="1">
    <citation type="submission" date="2022-10" db="EMBL/GenBank/DDBJ databases">
        <title>Genome assembly of Pristionchus species.</title>
        <authorList>
            <person name="Yoshida K."/>
            <person name="Sommer R.J."/>
        </authorList>
    </citation>
    <scope>NUCLEOTIDE SEQUENCE [LARGE SCALE GENOMIC DNA]</scope>
    <source>
        <strain evidence="3">RS5460</strain>
    </source>
</reference>
<keyword evidence="1" id="KW-0732">Signal</keyword>
<evidence type="ECO:0000256" key="1">
    <source>
        <dbReference type="SAM" id="SignalP"/>
    </source>
</evidence>
<keyword evidence="3" id="KW-1185">Reference proteome</keyword>
<dbReference type="AlphaFoldDB" id="A0AAN5DA53"/>
<dbReference type="Proteomes" id="UP001328107">
    <property type="component" value="Unassembled WGS sequence"/>
</dbReference>